<feature type="transmembrane region" description="Helical" evidence="13">
    <location>
        <begin position="114"/>
        <end position="135"/>
    </location>
</feature>
<evidence type="ECO:0000256" key="2">
    <source>
        <dbReference type="ARBA" id="ARBA00005377"/>
    </source>
</evidence>
<evidence type="ECO:0000256" key="1">
    <source>
        <dbReference type="ARBA" id="ARBA00004477"/>
    </source>
</evidence>
<accession>A0A2C5Y9V1</accession>
<feature type="transmembrane region" description="Helical" evidence="13">
    <location>
        <begin position="15"/>
        <end position="37"/>
    </location>
</feature>
<gene>
    <name evidence="14" type="ORF">CDD81_5642</name>
</gene>
<keyword evidence="6" id="KW-0752">Steroid biosynthesis</keyword>
<proteinExistence type="inferred from homology"/>
<evidence type="ECO:0000256" key="12">
    <source>
        <dbReference type="ARBA" id="ARBA00023221"/>
    </source>
</evidence>
<keyword evidence="15" id="KW-1185">Reference proteome</keyword>
<comment type="similarity">
    <text evidence="2">Belongs to the ERG28 family.</text>
</comment>
<protein>
    <recommendedName>
        <fullName evidence="16">Ergosterol biosynthesis protein</fullName>
    </recommendedName>
</protein>
<dbReference type="OrthoDB" id="6485510at2759"/>
<feature type="transmembrane region" description="Helical" evidence="13">
    <location>
        <begin position="147"/>
        <end position="165"/>
    </location>
</feature>
<comment type="caution">
    <text evidence="14">The sequence shown here is derived from an EMBL/GenBank/DDBJ whole genome shotgun (WGS) entry which is preliminary data.</text>
</comment>
<evidence type="ECO:0000256" key="4">
    <source>
        <dbReference type="ARBA" id="ARBA00022692"/>
    </source>
</evidence>
<evidence type="ECO:0000256" key="9">
    <source>
        <dbReference type="ARBA" id="ARBA00023098"/>
    </source>
</evidence>
<sequence length="173" mass="19511">MDTLKSLLPPPKGILPYYMLILSVISIGNSIQAYATLRFSRRVYNGRFIRNTRLNPETDNFDPEDMVNKLVPAPVSNTSASDQVTPLASRLFGTWTLITCIVRCYAAYNLHIGPVYNIAIWTYVVALGHFASELFIYKTMTFGLPQFFPFFLASGALVSMCSPLTRQHYVEIN</sequence>
<dbReference type="EMBL" id="NJET01000045">
    <property type="protein sequence ID" value="PHH63661.1"/>
    <property type="molecule type" value="Genomic_DNA"/>
</dbReference>
<evidence type="ECO:0000313" key="15">
    <source>
        <dbReference type="Proteomes" id="UP000226192"/>
    </source>
</evidence>
<dbReference type="GO" id="GO:0005789">
    <property type="term" value="C:endoplasmic reticulum membrane"/>
    <property type="evidence" value="ECO:0007669"/>
    <property type="project" value="UniProtKB-SubCell"/>
</dbReference>
<dbReference type="PANTHER" id="PTHR15451">
    <property type="entry name" value="ERGOSTEROL BIOSYNTHETIC PROTEIN 28-RELATED"/>
    <property type="match status" value="1"/>
</dbReference>
<evidence type="ECO:0000256" key="11">
    <source>
        <dbReference type="ARBA" id="ARBA00023166"/>
    </source>
</evidence>
<evidence type="ECO:0000256" key="8">
    <source>
        <dbReference type="ARBA" id="ARBA00023011"/>
    </source>
</evidence>
<reference evidence="14 15" key="1">
    <citation type="submission" date="2017-06" db="EMBL/GenBank/DDBJ databases">
        <title>Ant-infecting Ophiocordyceps genomes reveal a high diversity of potential behavioral manipulation genes and a possible major role for enterotoxins.</title>
        <authorList>
            <person name="De Bekker C."/>
            <person name="Evans H.C."/>
            <person name="Brachmann A."/>
            <person name="Hughes D.P."/>
        </authorList>
    </citation>
    <scope>NUCLEOTIDE SEQUENCE [LARGE SCALE GENOMIC DNA]</scope>
    <source>
        <strain evidence="14 15">Map64</strain>
    </source>
</reference>
<evidence type="ECO:0000256" key="10">
    <source>
        <dbReference type="ARBA" id="ARBA00023136"/>
    </source>
</evidence>
<keyword evidence="12" id="KW-0753">Steroid metabolism</keyword>
<keyword evidence="9" id="KW-0443">Lipid metabolism</keyword>
<keyword evidence="11" id="KW-1207">Sterol metabolism</keyword>
<dbReference type="GO" id="GO:0030674">
    <property type="term" value="F:protein-macromolecule adaptor activity"/>
    <property type="evidence" value="ECO:0007669"/>
    <property type="project" value="TreeGrafter"/>
</dbReference>
<dbReference type="PANTHER" id="PTHR15451:SF19">
    <property type="entry name" value="ERGOSTEROL BIOSYNTHETIC PROTEIN 28 HOMOLOG"/>
    <property type="match status" value="1"/>
</dbReference>
<evidence type="ECO:0000313" key="14">
    <source>
        <dbReference type="EMBL" id="PHH63661.1"/>
    </source>
</evidence>
<keyword evidence="5" id="KW-0256">Endoplasmic reticulum</keyword>
<organism evidence="14 15">
    <name type="scientific">Ophiocordyceps australis</name>
    <dbReference type="NCBI Taxonomy" id="1399860"/>
    <lineage>
        <taxon>Eukaryota</taxon>
        <taxon>Fungi</taxon>
        <taxon>Dikarya</taxon>
        <taxon>Ascomycota</taxon>
        <taxon>Pezizomycotina</taxon>
        <taxon>Sordariomycetes</taxon>
        <taxon>Hypocreomycetidae</taxon>
        <taxon>Hypocreales</taxon>
        <taxon>Ophiocordycipitaceae</taxon>
        <taxon>Ophiocordyceps</taxon>
    </lineage>
</organism>
<evidence type="ECO:0000256" key="7">
    <source>
        <dbReference type="ARBA" id="ARBA00022989"/>
    </source>
</evidence>
<evidence type="ECO:0000256" key="5">
    <source>
        <dbReference type="ARBA" id="ARBA00022824"/>
    </source>
</evidence>
<evidence type="ECO:0000256" key="3">
    <source>
        <dbReference type="ARBA" id="ARBA00022516"/>
    </source>
</evidence>
<dbReference type="STRING" id="1399860.A0A2C5Y9V1"/>
<keyword evidence="3" id="KW-0444">Lipid biosynthesis</keyword>
<keyword evidence="7 13" id="KW-1133">Transmembrane helix</keyword>
<name>A0A2C5Y9V1_9HYPO</name>
<dbReference type="InterPro" id="IPR005352">
    <property type="entry name" value="Erg28"/>
</dbReference>
<dbReference type="GO" id="GO:0016126">
    <property type="term" value="P:sterol biosynthetic process"/>
    <property type="evidence" value="ECO:0007669"/>
    <property type="project" value="UniProtKB-KW"/>
</dbReference>
<evidence type="ECO:0000256" key="13">
    <source>
        <dbReference type="SAM" id="Phobius"/>
    </source>
</evidence>
<keyword evidence="10 13" id="KW-0472">Membrane</keyword>
<dbReference type="Proteomes" id="UP000226192">
    <property type="component" value="Unassembled WGS sequence"/>
</dbReference>
<evidence type="ECO:0000256" key="6">
    <source>
        <dbReference type="ARBA" id="ARBA00022955"/>
    </source>
</evidence>
<comment type="subcellular location">
    <subcellularLocation>
        <location evidence="1">Endoplasmic reticulum membrane</location>
        <topology evidence="1">Multi-pass membrane protein</topology>
    </subcellularLocation>
</comment>
<dbReference type="AlphaFoldDB" id="A0A2C5Y9V1"/>
<dbReference type="Pfam" id="PF03694">
    <property type="entry name" value="Erg28"/>
    <property type="match status" value="1"/>
</dbReference>
<evidence type="ECO:0008006" key="16">
    <source>
        <dbReference type="Google" id="ProtNLM"/>
    </source>
</evidence>
<keyword evidence="4 13" id="KW-0812">Transmembrane</keyword>
<keyword evidence="8" id="KW-0756">Sterol biosynthesis</keyword>